<evidence type="ECO:0000313" key="2">
    <source>
        <dbReference type="EMBL" id="OOZ40249.1"/>
    </source>
</evidence>
<dbReference type="OrthoDB" id="6193567at2"/>
<proteinExistence type="predicted"/>
<dbReference type="RefSeq" id="WP_135622180.1">
    <property type="nucleotide sequence ID" value="NZ_MPRL01000029.1"/>
</dbReference>
<dbReference type="PROSITE" id="PS51724">
    <property type="entry name" value="SPOR"/>
    <property type="match status" value="1"/>
</dbReference>
<dbReference type="SUPFAM" id="SSF110997">
    <property type="entry name" value="Sporulation related repeat"/>
    <property type="match status" value="1"/>
</dbReference>
<evidence type="ECO:0000259" key="1">
    <source>
        <dbReference type="PROSITE" id="PS51724"/>
    </source>
</evidence>
<accession>A0A1T2L589</accession>
<feature type="domain" description="SPOR" evidence="1">
    <location>
        <begin position="79"/>
        <end position="158"/>
    </location>
</feature>
<protein>
    <recommendedName>
        <fullName evidence="1">SPOR domain-containing protein</fullName>
    </recommendedName>
</protein>
<organism evidence="2 3">
    <name type="scientific">Solemya pervernicosa gill symbiont</name>
    <dbReference type="NCBI Taxonomy" id="642797"/>
    <lineage>
        <taxon>Bacteria</taxon>
        <taxon>Pseudomonadati</taxon>
        <taxon>Pseudomonadota</taxon>
        <taxon>Gammaproteobacteria</taxon>
        <taxon>sulfur-oxidizing symbionts</taxon>
    </lineage>
</organism>
<reference evidence="2 3" key="1">
    <citation type="submission" date="2016-11" db="EMBL/GenBank/DDBJ databases">
        <title>Mixed transmission modes and dynamic genome evolution in an obligate animal-bacterial symbiosis.</title>
        <authorList>
            <person name="Russell S.L."/>
            <person name="Corbett-Detig R.B."/>
            <person name="Cavanaugh C.M."/>
        </authorList>
    </citation>
    <scope>NUCLEOTIDE SEQUENCE [LARGE SCALE GENOMIC DNA]</scope>
    <source>
        <strain evidence="2">Sveles-Q1</strain>
    </source>
</reference>
<comment type="caution">
    <text evidence="2">The sequence shown here is derived from an EMBL/GenBank/DDBJ whole genome shotgun (WGS) entry which is preliminary data.</text>
</comment>
<dbReference type="AlphaFoldDB" id="A0A1T2L589"/>
<dbReference type="Pfam" id="PF05036">
    <property type="entry name" value="SPOR"/>
    <property type="match status" value="1"/>
</dbReference>
<name>A0A1T2L589_9GAMM</name>
<gene>
    <name evidence="2" type="ORF">BOW53_08335</name>
</gene>
<dbReference type="InterPro" id="IPR036680">
    <property type="entry name" value="SPOR-like_sf"/>
</dbReference>
<sequence length="235" mass="26372">MKKLFILLLICNLGLFGWLYINETSVDGAVTIAPIADDVAKLQLLSEWVDTSEQQLINRVEPVSAPMPFVPPVAVVVEPPPSQDICFEIGPFKSDDHASQSAEKISAAGLSSSKRRTFVEERFGYWVLLPPYTSRTKALEAATKLSEMGIQDYFVVLASGRKNAVSLGVFKQKQSAVQRKRVIEKMGFKPQIEDRMKKETRYWLDYRGKNALSEALWSEIEAISPEAQLNRMACK</sequence>
<dbReference type="InterPro" id="IPR007730">
    <property type="entry name" value="SPOR-like_dom"/>
</dbReference>
<dbReference type="GO" id="GO:0042834">
    <property type="term" value="F:peptidoglycan binding"/>
    <property type="evidence" value="ECO:0007669"/>
    <property type="project" value="InterPro"/>
</dbReference>
<evidence type="ECO:0000313" key="3">
    <source>
        <dbReference type="Proteomes" id="UP000191110"/>
    </source>
</evidence>
<dbReference type="Proteomes" id="UP000191110">
    <property type="component" value="Unassembled WGS sequence"/>
</dbReference>
<dbReference type="EMBL" id="MPRL01000029">
    <property type="protein sequence ID" value="OOZ40249.1"/>
    <property type="molecule type" value="Genomic_DNA"/>
</dbReference>
<dbReference type="Gene3D" id="3.30.70.1070">
    <property type="entry name" value="Sporulation related repeat"/>
    <property type="match status" value="1"/>
</dbReference>
<keyword evidence="3" id="KW-1185">Reference proteome</keyword>